<feature type="non-terminal residue" evidence="2">
    <location>
        <position position="212"/>
    </location>
</feature>
<dbReference type="EMBL" id="MU006225">
    <property type="protein sequence ID" value="KAF2826906.1"/>
    <property type="molecule type" value="Genomic_DNA"/>
</dbReference>
<organism evidence="2 3">
    <name type="scientific">Ophiobolus disseminans</name>
    <dbReference type="NCBI Taxonomy" id="1469910"/>
    <lineage>
        <taxon>Eukaryota</taxon>
        <taxon>Fungi</taxon>
        <taxon>Dikarya</taxon>
        <taxon>Ascomycota</taxon>
        <taxon>Pezizomycotina</taxon>
        <taxon>Dothideomycetes</taxon>
        <taxon>Pleosporomycetidae</taxon>
        <taxon>Pleosporales</taxon>
        <taxon>Pleosporineae</taxon>
        <taxon>Phaeosphaeriaceae</taxon>
        <taxon>Ophiobolus</taxon>
    </lineage>
</organism>
<dbReference type="Proteomes" id="UP000799424">
    <property type="component" value="Unassembled WGS sequence"/>
</dbReference>
<protein>
    <submittedName>
        <fullName evidence="2">Uncharacterized protein</fullName>
    </submittedName>
</protein>
<evidence type="ECO:0000313" key="3">
    <source>
        <dbReference type="Proteomes" id="UP000799424"/>
    </source>
</evidence>
<keyword evidence="3" id="KW-1185">Reference proteome</keyword>
<dbReference type="OrthoDB" id="3798476at2759"/>
<reference evidence="2" key="1">
    <citation type="journal article" date="2020" name="Stud. Mycol.">
        <title>101 Dothideomycetes genomes: a test case for predicting lifestyles and emergence of pathogens.</title>
        <authorList>
            <person name="Haridas S."/>
            <person name="Albert R."/>
            <person name="Binder M."/>
            <person name="Bloem J."/>
            <person name="Labutti K."/>
            <person name="Salamov A."/>
            <person name="Andreopoulos B."/>
            <person name="Baker S."/>
            <person name="Barry K."/>
            <person name="Bills G."/>
            <person name="Bluhm B."/>
            <person name="Cannon C."/>
            <person name="Castanera R."/>
            <person name="Culley D."/>
            <person name="Daum C."/>
            <person name="Ezra D."/>
            <person name="Gonzalez J."/>
            <person name="Henrissat B."/>
            <person name="Kuo A."/>
            <person name="Liang C."/>
            <person name="Lipzen A."/>
            <person name="Lutzoni F."/>
            <person name="Magnuson J."/>
            <person name="Mondo S."/>
            <person name="Nolan M."/>
            <person name="Ohm R."/>
            <person name="Pangilinan J."/>
            <person name="Park H.-J."/>
            <person name="Ramirez L."/>
            <person name="Alfaro M."/>
            <person name="Sun H."/>
            <person name="Tritt A."/>
            <person name="Yoshinaga Y."/>
            <person name="Zwiers L.-H."/>
            <person name="Turgeon B."/>
            <person name="Goodwin S."/>
            <person name="Spatafora J."/>
            <person name="Crous P."/>
            <person name="Grigoriev I."/>
        </authorList>
    </citation>
    <scope>NUCLEOTIDE SEQUENCE</scope>
    <source>
        <strain evidence="2">CBS 113818</strain>
    </source>
</reference>
<feature type="compositionally biased region" description="Basic and acidic residues" evidence="1">
    <location>
        <begin position="166"/>
        <end position="181"/>
    </location>
</feature>
<proteinExistence type="predicted"/>
<dbReference type="AlphaFoldDB" id="A0A6A7A1C3"/>
<accession>A0A6A7A1C3</accession>
<name>A0A6A7A1C3_9PLEO</name>
<sequence length="212" mass="23440">MGYRVSGGQYFLGCHRKGSPAASTIEVRSSVGFWHRVASTTQLQNIQYFMSVSVVNEETELVIVPRALKAVGVTDRALKAWPGTDVTVGMDGEEGEAAKALIGSPNGLAPGYFLLQHKRQLGGTKFIWKIRIFKDDGALAYPNLLFYVDPNAPPSKPEKPSSNFMERNRTDAGVESRVVERSKDGKSMLQEHVVRARLYWSGPGFFEVGIWC</sequence>
<gene>
    <name evidence="2" type="ORF">CC86DRAFT_416671</name>
</gene>
<feature type="region of interest" description="Disordered" evidence="1">
    <location>
        <begin position="152"/>
        <end position="181"/>
    </location>
</feature>
<evidence type="ECO:0000313" key="2">
    <source>
        <dbReference type="EMBL" id="KAF2826906.1"/>
    </source>
</evidence>
<evidence type="ECO:0000256" key="1">
    <source>
        <dbReference type="SAM" id="MobiDB-lite"/>
    </source>
</evidence>